<dbReference type="Proteomes" id="UP000006180">
    <property type="component" value="Chromosome"/>
</dbReference>
<accession>I3X6S4</accession>
<sequence length="39" mass="4592">MSLAVNQGETAMQIKDIYQRLTDSLIEQVKARYKSRIRH</sequence>
<dbReference type="KEGG" id="sfd:USDA257_c30100"/>
<gene>
    <name evidence="1" type="ORF">USDA257_c30100</name>
</gene>
<dbReference type="PATRIC" id="fig|1185652.3.peg.3125"/>
<dbReference type="EMBL" id="CP003563">
    <property type="protein sequence ID" value="AFL51580.1"/>
    <property type="molecule type" value="Genomic_DNA"/>
</dbReference>
<organism evidence="1 2">
    <name type="scientific">Sinorhizobium fredii (strain USDA 257)</name>
    <dbReference type="NCBI Taxonomy" id="1185652"/>
    <lineage>
        <taxon>Bacteria</taxon>
        <taxon>Pseudomonadati</taxon>
        <taxon>Pseudomonadota</taxon>
        <taxon>Alphaproteobacteria</taxon>
        <taxon>Hyphomicrobiales</taxon>
        <taxon>Rhizobiaceae</taxon>
        <taxon>Sinorhizobium/Ensifer group</taxon>
        <taxon>Sinorhizobium</taxon>
    </lineage>
</organism>
<reference evidence="1 2" key="1">
    <citation type="journal article" date="2012" name="J. Bacteriol.">
        <title>Complete genome sequence of the broad-host-range strain Sinorhizobium fredii USDA257.</title>
        <authorList>
            <person name="Schuldes J."/>
            <person name="Rodriguez Orbegoso M."/>
            <person name="Schmeisser C."/>
            <person name="Krishnan H.B."/>
            <person name="Daniel R."/>
            <person name="Streit W.R."/>
        </authorList>
    </citation>
    <scope>NUCLEOTIDE SEQUENCE [LARGE SCALE GENOMIC DNA]</scope>
    <source>
        <strain evidence="1 2">USDA 257</strain>
    </source>
</reference>
<dbReference type="STRING" id="1185652.USDA257_c30100"/>
<dbReference type="HOGENOM" id="CLU_3317052_0_0_5"/>
<protein>
    <submittedName>
        <fullName evidence="1">Uncharacterized protein</fullName>
    </submittedName>
</protein>
<proteinExistence type="predicted"/>
<evidence type="ECO:0000313" key="1">
    <source>
        <dbReference type="EMBL" id="AFL51580.1"/>
    </source>
</evidence>
<name>I3X6S4_SINF2</name>
<dbReference type="AlphaFoldDB" id="I3X6S4"/>
<evidence type="ECO:0000313" key="2">
    <source>
        <dbReference type="Proteomes" id="UP000006180"/>
    </source>
</evidence>